<keyword evidence="16" id="KW-1185">Reference proteome</keyword>
<comment type="subunit">
    <text evidence="10">Interacts with PCSK6 (immature form including the propeptide); probably involved in the maturation and the secretion of PCSK6.</text>
</comment>
<dbReference type="InterPro" id="IPR011992">
    <property type="entry name" value="EF-hand-dom_pair"/>
</dbReference>
<feature type="domain" description="EF-hand" evidence="14">
    <location>
        <begin position="262"/>
        <end position="297"/>
    </location>
</feature>
<keyword evidence="7" id="KW-0325">Glycoprotein</keyword>
<feature type="domain" description="EF-hand" evidence="14">
    <location>
        <begin position="239"/>
        <end position="261"/>
    </location>
</feature>
<feature type="region of interest" description="Disordered" evidence="12">
    <location>
        <begin position="215"/>
        <end position="243"/>
    </location>
</feature>
<dbReference type="SUPFAM" id="SSF47473">
    <property type="entry name" value="EF-hand"/>
    <property type="match status" value="2"/>
</dbReference>
<evidence type="ECO:0000256" key="2">
    <source>
        <dbReference type="ARBA" id="ARBA00022723"/>
    </source>
</evidence>
<dbReference type="Gene3D" id="1.10.238.10">
    <property type="entry name" value="EF-hand"/>
    <property type="match status" value="2"/>
</dbReference>
<evidence type="ECO:0000256" key="13">
    <source>
        <dbReference type="SAM" id="SignalP"/>
    </source>
</evidence>
<comment type="subcellular location">
    <subcellularLocation>
        <location evidence="1">Endoplasmic reticulum lumen</location>
    </subcellularLocation>
</comment>
<dbReference type="Proteomes" id="UP000308267">
    <property type="component" value="Unassembled WGS sequence"/>
</dbReference>
<dbReference type="GO" id="GO:0015031">
    <property type="term" value="P:protein transport"/>
    <property type="evidence" value="ECO:0007669"/>
    <property type="project" value="UniProtKB-ARBA"/>
</dbReference>
<feature type="region of interest" description="Disordered" evidence="12">
    <location>
        <begin position="25"/>
        <end position="51"/>
    </location>
</feature>
<sequence length="312" mass="35932">MRRLISLIALCLTLGLVTTSVAKHPQAEHKSRVSEQDLSNEQHTIDGEHNPKFDQDALFGKAADDFRGLPDSAKESRLKNLFIQMDTNSDGFLSADELHQWLKGNAMEQWSEYGLKPSDMLTWEFYQQKVTEPDGEYEDKDEESRQKFLERDKRRWDLADTNHDGVLSFTESAAFFNAESHPEMHDVVVQETIEEMDHDHDGYISQKEYIDDLWVPSSPSEEEPDWIKDERKHFDDERDKDHDGKLDKEEVRAWIFPPGDDHVESEVSHLINSCDKDGDGKLSEQELIGCHETLIGSAVTNYGELLAEHDEL</sequence>
<keyword evidence="2" id="KW-0479">Metal-binding</keyword>
<evidence type="ECO:0000256" key="4">
    <source>
        <dbReference type="ARBA" id="ARBA00022737"/>
    </source>
</evidence>
<dbReference type="PROSITE" id="PS00018">
    <property type="entry name" value="EF_HAND_1"/>
    <property type="match status" value="4"/>
</dbReference>
<feature type="chain" id="PRO_5020588219" description="Reticulocalbin-3" evidence="13">
    <location>
        <begin position="23"/>
        <end position="312"/>
    </location>
</feature>
<evidence type="ECO:0000256" key="6">
    <source>
        <dbReference type="ARBA" id="ARBA00022837"/>
    </source>
</evidence>
<organism evidence="15 16">
    <name type="scientific">Opisthorchis felineus</name>
    <dbReference type="NCBI Taxonomy" id="147828"/>
    <lineage>
        <taxon>Eukaryota</taxon>
        <taxon>Metazoa</taxon>
        <taxon>Spiralia</taxon>
        <taxon>Lophotrochozoa</taxon>
        <taxon>Platyhelminthes</taxon>
        <taxon>Trematoda</taxon>
        <taxon>Digenea</taxon>
        <taxon>Opisthorchiida</taxon>
        <taxon>Opisthorchiata</taxon>
        <taxon>Opisthorchiidae</taxon>
        <taxon>Opisthorchis</taxon>
    </lineage>
</organism>
<evidence type="ECO:0000313" key="16">
    <source>
        <dbReference type="Proteomes" id="UP000308267"/>
    </source>
</evidence>
<keyword evidence="5" id="KW-0256">Endoplasmic reticulum</keyword>
<dbReference type="PANTHER" id="PTHR10827">
    <property type="entry name" value="RETICULOCALBIN"/>
    <property type="match status" value="1"/>
</dbReference>
<dbReference type="PANTHER" id="PTHR10827:SF52">
    <property type="entry name" value="IP16409P"/>
    <property type="match status" value="1"/>
</dbReference>
<name>A0A4S2MB28_OPIFE</name>
<dbReference type="STRING" id="147828.A0A4S2MB28"/>
<evidence type="ECO:0000256" key="7">
    <source>
        <dbReference type="ARBA" id="ARBA00023180"/>
    </source>
</evidence>
<feature type="compositionally biased region" description="Basic and acidic residues" evidence="12">
    <location>
        <begin position="25"/>
        <end position="35"/>
    </location>
</feature>
<comment type="function">
    <text evidence="9">Probable molecular chaperone assisting protein biosynthesis and transport in the endoplasmic reticulum. Required for the proper biosynthesis and transport of pulmonary surfactant-associated protein A/SP-A, pulmonary surfactant-associated protein D/SP-D and the lipid transporter ABCA3. By regulating both the proper expression and the degradation through the endoplasmic reticulum-associated protein degradation pathway of these proteins plays a crucial role in pulmonary surfactant homeostasis. Has an anti-fibrotic activity by negatively regulating the secretion of type I and type III collagens. This calcium-binding protein also transiently associates with immature PCSK6 and regulates its secretion.</text>
</comment>
<feature type="compositionally biased region" description="Basic and acidic residues" evidence="12">
    <location>
        <begin position="225"/>
        <end position="243"/>
    </location>
</feature>
<evidence type="ECO:0000313" key="15">
    <source>
        <dbReference type="EMBL" id="TGZ73686.1"/>
    </source>
</evidence>
<comment type="caution">
    <text evidence="15">The sequence shown here is derived from an EMBL/GenBank/DDBJ whole genome shotgun (WGS) entry which is preliminary data.</text>
</comment>
<evidence type="ECO:0000256" key="9">
    <source>
        <dbReference type="ARBA" id="ARBA00056975"/>
    </source>
</evidence>
<evidence type="ECO:0000256" key="12">
    <source>
        <dbReference type="SAM" id="MobiDB-lite"/>
    </source>
</evidence>
<dbReference type="InterPro" id="IPR002048">
    <property type="entry name" value="EF_hand_dom"/>
</dbReference>
<evidence type="ECO:0000256" key="1">
    <source>
        <dbReference type="ARBA" id="ARBA00004319"/>
    </source>
</evidence>
<evidence type="ECO:0000256" key="8">
    <source>
        <dbReference type="ARBA" id="ARBA00023186"/>
    </source>
</evidence>
<evidence type="ECO:0000256" key="10">
    <source>
        <dbReference type="ARBA" id="ARBA00063143"/>
    </source>
</evidence>
<dbReference type="GO" id="GO:0005788">
    <property type="term" value="C:endoplasmic reticulum lumen"/>
    <property type="evidence" value="ECO:0007669"/>
    <property type="project" value="UniProtKB-SubCell"/>
</dbReference>
<reference evidence="15 16" key="1">
    <citation type="journal article" date="2019" name="BMC Genomics">
        <title>New insights from Opisthorchis felineus genome: update on genomics of the epidemiologically important liver flukes.</title>
        <authorList>
            <person name="Ershov N.I."/>
            <person name="Mordvinov V.A."/>
            <person name="Prokhortchouk E.B."/>
            <person name="Pakharukova M.Y."/>
            <person name="Gunbin K.V."/>
            <person name="Ustyantsev K."/>
            <person name="Genaev M.A."/>
            <person name="Blinov A.G."/>
            <person name="Mazur A."/>
            <person name="Boulygina E."/>
            <person name="Tsygankova S."/>
            <person name="Khrameeva E."/>
            <person name="Chekanov N."/>
            <person name="Fan G."/>
            <person name="Xiao A."/>
            <person name="Zhang H."/>
            <person name="Xu X."/>
            <person name="Yang H."/>
            <person name="Solovyev V."/>
            <person name="Lee S.M."/>
            <person name="Liu X."/>
            <person name="Afonnikov D.A."/>
            <person name="Skryabin K.G."/>
        </authorList>
    </citation>
    <scope>NUCLEOTIDE SEQUENCE [LARGE SCALE GENOMIC DNA]</scope>
    <source>
        <strain evidence="15">AK-0245</strain>
        <tissue evidence="15">Whole organism</tissue>
    </source>
</reference>
<feature type="signal peptide" evidence="13">
    <location>
        <begin position="1"/>
        <end position="22"/>
    </location>
</feature>
<dbReference type="FunFam" id="1.10.238.10:FF:000104">
    <property type="entry name" value="calumenin isoform X1"/>
    <property type="match status" value="1"/>
</dbReference>
<accession>A0A4S2MB28</accession>
<dbReference type="InterPro" id="IPR018247">
    <property type="entry name" value="EF_Hand_1_Ca_BS"/>
</dbReference>
<keyword evidence="3 13" id="KW-0732">Signal</keyword>
<keyword evidence="6" id="KW-0106">Calcium</keyword>
<dbReference type="OrthoDB" id="293868at2759"/>
<feature type="domain" description="EF-hand" evidence="14">
    <location>
        <begin position="73"/>
        <end position="108"/>
    </location>
</feature>
<protein>
    <recommendedName>
        <fullName evidence="11">Reticulocalbin-3</fullName>
    </recommendedName>
</protein>
<evidence type="ECO:0000256" key="5">
    <source>
        <dbReference type="ARBA" id="ARBA00022824"/>
    </source>
</evidence>
<dbReference type="AlphaFoldDB" id="A0A4S2MB28"/>
<dbReference type="PROSITE" id="PS50222">
    <property type="entry name" value="EF_HAND_2"/>
    <property type="match status" value="3"/>
</dbReference>
<keyword evidence="4" id="KW-0677">Repeat</keyword>
<dbReference type="Pfam" id="PF13499">
    <property type="entry name" value="EF-hand_7"/>
    <property type="match status" value="2"/>
</dbReference>
<keyword evidence="8" id="KW-0143">Chaperone</keyword>
<proteinExistence type="predicted"/>
<dbReference type="Pfam" id="PF13405">
    <property type="entry name" value="EF-hand_6"/>
    <property type="match status" value="1"/>
</dbReference>
<evidence type="ECO:0000259" key="14">
    <source>
        <dbReference type="PROSITE" id="PS50222"/>
    </source>
</evidence>
<dbReference type="SMART" id="SM00054">
    <property type="entry name" value="EFh"/>
    <property type="match status" value="4"/>
</dbReference>
<gene>
    <name evidence="15" type="ORF">CRM22_001403</name>
</gene>
<evidence type="ECO:0000256" key="11">
    <source>
        <dbReference type="ARBA" id="ARBA00072696"/>
    </source>
</evidence>
<evidence type="ECO:0000256" key="3">
    <source>
        <dbReference type="ARBA" id="ARBA00022729"/>
    </source>
</evidence>
<dbReference type="GO" id="GO:0005509">
    <property type="term" value="F:calcium ion binding"/>
    <property type="evidence" value="ECO:0007669"/>
    <property type="project" value="InterPro"/>
</dbReference>
<dbReference type="EMBL" id="SJOL01002502">
    <property type="protein sequence ID" value="TGZ73686.1"/>
    <property type="molecule type" value="Genomic_DNA"/>
</dbReference>